<name>A0A411WUF4_9BURK</name>
<dbReference type="PROSITE" id="PS50931">
    <property type="entry name" value="HTH_LYSR"/>
    <property type="match status" value="1"/>
</dbReference>
<dbReference type="Proteomes" id="UP000628442">
    <property type="component" value="Unassembled WGS sequence"/>
</dbReference>
<evidence type="ECO:0000313" key="7">
    <source>
        <dbReference type="EMBL" id="QBI00411.1"/>
    </source>
</evidence>
<keyword evidence="2" id="KW-0805">Transcription regulation</keyword>
<dbReference type="InterPro" id="IPR036388">
    <property type="entry name" value="WH-like_DNA-bd_sf"/>
</dbReference>
<sequence length="295" mass="32145">MDRIDALRLFVDVVEAGSFSAVARQRTIATSTVTLAVRQLEQETAARLMVRSTRRLVLTREGEMLLADARRIVAEWDGALSGLRQDGPLAGPIRVAATNDFGRIQLRPLLDGFQQRHPGIHITLLLSDSTIDVVDERIDLALRSGPLPDSSLRARRLLRGKRLVCAAPGYWTKAGRPARPEQLAGHNCLVLARPGAPLAAWAFQDGARQFSVKVAGDRQASNGDVIREWALAGLGVAFKNAWDVRHDLVAGRLETALDDFAADRIDLYAVQPGGLPSRRVAALVEFLDEALNDPG</sequence>
<reference evidence="7 8" key="2">
    <citation type="submission" date="2019-02" db="EMBL/GenBank/DDBJ databases">
        <title>Draft Genome Sequences of Six Type Strains of the Genus Massilia.</title>
        <authorList>
            <person name="Miess H."/>
            <person name="Frediansyhah A."/>
            <person name="Gross H."/>
        </authorList>
    </citation>
    <scope>NUCLEOTIDE SEQUENCE [LARGE SCALE GENOMIC DNA]</scope>
    <source>
        <strain evidence="7 8">DSM 17472</strain>
    </source>
</reference>
<dbReference type="CDD" id="cd08422">
    <property type="entry name" value="PBP2_CrgA_like"/>
    <property type="match status" value="1"/>
</dbReference>
<dbReference type="RefSeq" id="WP_131144550.1">
    <property type="nucleotide sequence ID" value="NZ_BMWV01000009.1"/>
</dbReference>
<proteinExistence type="inferred from homology"/>
<dbReference type="GO" id="GO:0003700">
    <property type="term" value="F:DNA-binding transcription factor activity"/>
    <property type="evidence" value="ECO:0007669"/>
    <property type="project" value="InterPro"/>
</dbReference>
<dbReference type="Pfam" id="PF00126">
    <property type="entry name" value="HTH_1"/>
    <property type="match status" value="1"/>
</dbReference>
<dbReference type="Pfam" id="PF03466">
    <property type="entry name" value="LysR_substrate"/>
    <property type="match status" value="1"/>
</dbReference>
<dbReference type="EMBL" id="CP036401">
    <property type="protein sequence ID" value="QBI00411.1"/>
    <property type="molecule type" value="Genomic_DNA"/>
</dbReference>
<dbReference type="OrthoDB" id="9786526at2"/>
<accession>A0A411WUF4</accession>
<dbReference type="Gene3D" id="3.40.190.290">
    <property type="match status" value="1"/>
</dbReference>
<dbReference type="InterPro" id="IPR058163">
    <property type="entry name" value="LysR-type_TF_proteobact-type"/>
</dbReference>
<feature type="domain" description="HTH lysR-type" evidence="5">
    <location>
        <begin position="1"/>
        <end position="59"/>
    </location>
</feature>
<evidence type="ECO:0000259" key="5">
    <source>
        <dbReference type="PROSITE" id="PS50931"/>
    </source>
</evidence>
<keyword evidence="3" id="KW-0238">DNA-binding</keyword>
<evidence type="ECO:0000256" key="3">
    <source>
        <dbReference type="ARBA" id="ARBA00023125"/>
    </source>
</evidence>
<reference evidence="6" key="3">
    <citation type="submission" date="2022-12" db="EMBL/GenBank/DDBJ databases">
        <authorList>
            <person name="Sun Q."/>
            <person name="Kim S."/>
        </authorList>
    </citation>
    <scope>NUCLEOTIDE SEQUENCE</scope>
    <source>
        <strain evidence="6">KCTC 12343</strain>
    </source>
</reference>
<evidence type="ECO:0000256" key="2">
    <source>
        <dbReference type="ARBA" id="ARBA00023015"/>
    </source>
</evidence>
<dbReference type="AlphaFoldDB" id="A0A411WUF4"/>
<dbReference type="SUPFAM" id="SSF46785">
    <property type="entry name" value="Winged helix' DNA-binding domain"/>
    <property type="match status" value="1"/>
</dbReference>
<evidence type="ECO:0000256" key="4">
    <source>
        <dbReference type="ARBA" id="ARBA00023163"/>
    </source>
</evidence>
<evidence type="ECO:0000313" key="8">
    <source>
        <dbReference type="Proteomes" id="UP000292307"/>
    </source>
</evidence>
<protein>
    <submittedName>
        <fullName evidence="6 7">Transcriptional regulator</fullName>
    </submittedName>
</protein>
<dbReference type="PANTHER" id="PTHR30537:SF5">
    <property type="entry name" value="HTH-TYPE TRANSCRIPTIONAL ACTIVATOR TTDR-RELATED"/>
    <property type="match status" value="1"/>
</dbReference>
<dbReference type="Proteomes" id="UP000292307">
    <property type="component" value="Chromosome"/>
</dbReference>
<dbReference type="SUPFAM" id="SSF53850">
    <property type="entry name" value="Periplasmic binding protein-like II"/>
    <property type="match status" value="1"/>
</dbReference>
<dbReference type="InterPro" id="IPR000847">
    <property type="entry name" value="LysR_HTH_N"/>
</dbReference>
<evidence type="ECO:0000313" key="6">
    <source>
        <dbReference type="EMBL" id="GGY53708.1"/>
    </source>
</evidence>
<dbReference type="PANTHER" id="PTHR30537">
    <property type="entry name" value="HTH-TYPE TRANSCRIPTIONAL REGULATOR"/>
    <property type="match status" value="1"/>
</dbReference>
<keyword evidence="4" id="KW-0804">Transcription</keyword>
<gene>
    <name evidence="7" type="ORF">EYF70_05770</name>
    <name evidence="6" type="ORF">GCM10007387_40200</name>
</gene>
<evidence type="ECO:0000313" key="9">
    <source>
        <dbReference type="Proteomes" id="UP000628442"/>
    </source>
</evidence>
<organism evidence="6 9">
    <name type="scientific">Pseudoduganella albidiflava</name>
    <dbReference type="NCBI Taxonomy" id="321983"/>
    <lineage>
        <taxon>Bacteria</taxon>
        <taxon>Pseudomonadati</taxon>
        <taxon>Pseudomonadota</taxon>
        <taxon>Betaproteobacteria</taxon>
        <taxon>Burkholderiales</taxon>
        <taxon>Oxalobacteraceae</taxon>
        <taxon>Telluria group</taxon>
        <taxon>Pseudoduganella</taxon>
    </lineage>
</organism>
<comment type="similarity">
    <text evidence="1">Belongs to the LysR transcriptional regulatory family.</text>
</comment>
<dbReference type="InterPro" id="IPR036390">
    <property type="entry name" value="WH_DNA-bd_sf"/>
</dbReference>
<dbReference type="EMBL" id="BMWV01000009">
    <property type="protein sequence ID" value="GGY53708.1"/>
    <property type="molecule type" value="Genomic_DNA"/>
</dbReference>
<dbReference type="InterPro" id="IPR005119">
    <property type="entry name" value="LysR_subst-bd"/>
</dbReference>
<dbReference type="GO" id="GO:0003677">
    <property type="term" value="F:DNA binding"/>
    <property type="evidence" value="ECO:0007669"/>
    <property type="project" value="UniProtKB-KW"/>
</dbReference>
<keyword evidence="8" id="KW-1185">Reference proteome</keyword>
<reference evidence="6" key="1">
    <citation type="journal article" date="2014" name="Int. J. Syst. Evol. Microbiol.">
        <title>Complete genome sequence of Corynebacterium casei LMG S-19264T (=DSM 44701T), isolated from a smear-ripened cheese.</title>
        <authorList>
            <consortium name="US DOE Joint Genome Institute (JGI-PGF)"/>
            <person name="Walter F."/>
            <person name="Albersmeier A."/>
            <person name="Kalinowski J."/>
            <person name="Ruckert C."/>
        </authorList>
    </citation>
    <scope>NUCLEOTIDE SEQUENCE</scope>
    <source>
        <strain evidence="6">KCTC 12343</strain>
    </source>
</reference>
<evidence type="ECO:0000256" key="1">
    <source>
        <dbReference type="ARBA" id="ARBA00009437"/>
    </source>
</evidence>
<dbReference type="Gene3D" id="1.10.10.10">
    <property type="entry name" value="Winged helix-like DNA-binding domain superfamily/Winged helix DNA-binding domain"/>
    <property type="match status" value="1"/>
</dbReference>